<proteinExistence type="predicted"/>
<dbReference type="STRING" id="51240.A0A2I4H8Y8"/>
<name>A0A2I4H8Y8_JUGRE</name>
<dbReference type="InterPro" id="IPR004330">
    <property type="entry name" value="FAR1_DNA_bnd_dom"/>
</dbReference>
<accession>A0A2I4H8Y8</accession>
<protein>
    <submittedName>
        <fullName evidence="2">Protein FAR1-RELATED SEQUENCE 5-like</fullName>
    </submittedName>
</protein>
<evidence type="ECO:0000313" key="1">
    <source>
        <dbReference type="Proteomes" id="UP000235220"/>
    </source>
</evidence>
<organism evidence="1 2">
    <name type="scientific">Juglans regia</name>
    <name type="common">English walnut</name>
    <dbReference type="NCBI Taxonomy" id="51240"/>
    <lineage>
        <taxon>Eukaryota</taxon>
        <taxon>Viridiplantae</taxon>
        <taxon>Streptophyta</taxon>
        <taxon>Embryophyta</taxon>
        <taxon>Tracheophyta</taxon>
        <taxon>Spermatophyta</taxon>
        <taxon>Magnoliopsida</taxon>
        <taxon>eudicotyledons</taxon>
        <taxon>Gunneridae</taxon>
        <taxon>Pentapetalae</taxon>
        <taxon>rosids</taxon>
        <taxon>fabids</taxon>
        <taxon>Fagales</taxon>
        <taxon>Juglandaceae</taxon>
        <taxon>Juglans</taxon>
    </lineage>
</organism>
<dbReference type="RefSeq" id="XP_018852619.1">
    <property type="nucleotide sequence ID" value="XM_018997074.1"/>
</dbReference>
<reference evidence="2" key="1">
    <citation type="submission" date="2025-08" db="UniProtKB">
        <authorList>
            <consortium name="RefSeq"/>
        </authorList>
    </citation>
    <scope>IDENTIFICATION</scope>
    <source>
        <tissue evidence="2">Leaves</tissue>
    </source>
</reference>
<dbReference type="KEGG" id="jre:109014558"/>
<dbReference type="Proteomes" id="UP000235220">
    <property type="component" value="Chromosome 16"/>
</dbReference>
<dbReference type="AlphaFoldDB" id="A0A2I4H8Y8"/>
<dbReference type="PANTHER" id="PTHR46328:SF6">
    <property type="entry name" value="PROTEIN FAR1-RELATED SEQUENCE 5-LIKE"/>
    <property type="match status" value="1"/>
</dbReference>
<sequence length="181" mass="20732">MKDFLSSSDSDEVEIMMSRNYREVEDDGIGAAIGVQQCDMNVLHVPNVRDEVNVEEGVDIENGVNVEDRAVEDRVNVEDEDNVGDEDVVNTISSLSSDLFEPFVGKEFDEVEDAQAFYKAYARRKCFAMRTNNTRLSKEDRKLILVEYVCSKEGFRHESQKPKKKIPNLMRQRLSVKQQCV</sequence>
<dbReference type="Gramene" id="Jr16_13720_p1">
    <property type="protein sequence ID" value="cds.Jr16_13720_p1"/>
    <property type="gene ID" value="Jr16_13720"/>
</dbReference>
<dbReference type="OrthoDB" id="2402896at2759"/>
<gene>
    <name evidence="2" type="primary">LOC109014558</name>
</gene>
<evidence type="ECO:0000313" key="2">
    <source>
        <dbReference type="RefSeq" id="XP_018852619.1"/>
    </source>
</evidence>
<keyword evidence="1" id="KW-1185">Reference proteome</keyword>
<dbReference type="PANTHER" id="PTHR46328">
    <property type="entry name" value="FAR-RED IMPAIRED RESPONSIVE (FAR1) FAMILY PROTEIN-RELATED"/>
    <property type="match status" value="1"/>
</dbReference>
<dbReference type="Pfam" id="PF03101">
    <property type="entry name" value="FAR1"/>
    <property type="match status" value="1"/>
</dbReference>
<dbReference type="GeneID" id="109014558"/>